<protein>
    <submittedName>
        <fullName evidence="1">Uncharacterized protein</fullName>
    </submittedName>
</protein>
<evidence type="ECO:0000313" key="1">
    <source>
        <dbReference type="EMBL" id="ACO03999.1"/>
    </source>
</evidence>
<dbReference type="PaxDb" id="123214-PERMA_0244"/>
<dbReference type="HOGENOM" id="CLU_1553829_0_0_0"/>
<reference evidence="1 2" key="1">
    <citation type="journal article" date="2009" name="J. Bacteriol.">
        <title>Complete and draft genome sequences of six members of the Aquificales.</title>
        <authorList>
            <person name="Reysenbach A.L."/>
            <person name="Hamamura N."/>
            <person name="Podar M."/>
            <person name="Griffiths E."/>
            <person name="Ferreira S."/>
            <person name="Hochstein R."/>
            <person name="Heidelberg J."/>
            <person name="Johnson J."/>
            <person name="Mead D."/>
            <person name="Pohorille A."/>
            <person name="Sarmiento M."/>
            <person name="Schweighofer K."/>
            <person name="Seshadri R."/>
            <person name="Voytek M.A."/>
        </authorList>
    </citation>
    <scope>NUCLEOTIDE SEQUENCE [LARGE SCALE GENOMIC DNA]</scope>
    <source>
        <strain evidence="2">DSM 14350 / EX-H1</strain>
    </source>
</reference>
<proteinExistence type="predicted"/>
<evidence type="ECO:0000313" key="2">
    <source>
        <dbReference type="Proteomes" id="UP000001366"/>
    </source>
</evidence>
<dbReference type="Proteomes" id="UP000001366">
    <property type="component" value="Chromosome"/>
</dbReference>
<dbReference type="KEGG" id="pmx:PERMA_0244"/>
<gene>
    <name evidence="1" type="ordered locus">PERMA_0244</name>
</gene>
<name>C0QTM5_PERMH</name>
<accession>C0QTM5</accession>
<dbReference type="EMBL" id="CP001230">
    <property type="protein sequence ID" value="ACO03999.1"/>
    <property type="molecule type" value="Genomic_DNA"/>
</dbReference>
<keyword evidence="2" id="KW-1185">Reference proteome</keyword>
<dbReference type="RefSeq" id="WP_012676237.1">
    <property type="nucleotide sequence ID" value="NC_012440.1"/>
</dbReference>
<dbReference type="AlphaFoldDB" id="C0QTM5"/>
<dbReference type="STRING" id="123214.PERMA_0244"/>
<sequence length="172" mass="20823">MYLEDIHGKPRVMVDPYFYHIEKFTDGFHIVYYRFQICDMFIKIGDIGDQYKDFFKEILDLIDGNKPSGTKEFSMYDWDTGDISEFYMTITRLQNIYYVEAKIRYLEIFDRDGEKNEKIYGLVDENLFDDFLYKNHEPGYIVKFYTSAEQLRKFANGILDKLDKLYKNPFIW</sequence>
<organism evidence="1 2">
    <name type="scientific">Persephonella marina (strain DSM 14350 / EX-H1)</name>
    <dbReference type="NCBI Taxonomy" id="123214"/>
    <lineage>
        <taxon>Bacteria</taxon>
        <taxon>Pseudomonadati</taxon>
        <taxon>Aquificota</taxon>
        <taxon>Aquificia</taxon>
        <taxon>Aquificales</taxon>
        <taxon>Hydrogenothermaceae</taxon>
        <taxon>Persephonella</taxon>
    </lineage>
</organism>